<dbReference type="PROSITE" id="PS50949">
    <property type="entry name" value="HTH_GNTR"/>
    <property type="match status" value="1"/>
</dbReference>
<evidence type="ECO:0000313" key="5">
    <source>
        <dbReference type="EMBL" id="GHA13846.1"/>
    </source>
</evidence>
<dbReference type="SMART" id="SM00345">
    <property type="entry name" value="HTH_GNTR"/>
    <property type="match status" value="1"/>
</dbReference>
<dbReference type="CDD" id="cd07377">
    <property type="entry name" value="WHTH_GntR"/>
    <property type="match status" value="1"/>
</dbReference>
<keyword evidence="6" id="KW-1185">Reference proteome</keyword>
<organism evidence="5 6">
    <name type="scientific">Devosia pacifica</name>
    <dbReference type="NCBI Taxonomy" id="1335967"/>
    <lineage>
        <taxon>Bacteria</taxon>
        <taxon>Pseudomonadati</taxon>
        <taxon>Pseudomonadota</taxon>
        <taxon>Alphaproteobacteria</taxon>
        <taxon>Hyphomicrobiales</taxon>
        <taxon>Devosiaceae</taxon>
        <taxon>Devosia</taxon>
    </lineage>
</organism>
<keyword evidence="3" id="KW-0804">Transcription</keyword>
<reference evidence="5" key="2">
    <citation type="submission" date="2020-09" db="EMBL/GenBank/DDBJ databases">
        <authorList>
            <person name="Sun Q."/>
            <person name="Kim S."/>
        </authorList>
    </citation>
    <scope>NUCLEOTIDE SEQUENCE</scope>
    <source>
        <strain evidence="5">KCTC 32437</strain>
    </source>
</reference>
<dbReference type="GO" id="GO:0003700">
    <property type="term" value="F:DNA-binding transcription factor activity"/>
    <property type="evidence" value="ECO:0007669"/>
    <property type="project" value="InterPro"/>
</dbReference>
<feature type="domain" description="HTH gntR-type" evidence="4">
    <location>
        <begin position="13"/>
        <end position="81"/>
    </location>
</feature>
<dbReference type="EMBL" id="BMZE01000001">
    <property type="protein sequence ID" value="GHA13846.1"/>
    <property type="molecule type" value="Genomic_DNA"/>
</dbReference>
<protein>
    <submittedName>
        <fullName evidence="5">GntR family transcriptional regulator</fullName>
    </submittedName>
</protein>
<keyword evidence="1" id="KW-0805">Transcription regulation</keyword>
<dbReference type="Gene3D" id="1.20.120.530">
    <property type="entry name" value="GntR ligand-binding domain-like"/>
    <property type="match status" value="1"/>
</dbReference>
<dbReference type="PANTHER" id="PTHR43537">
    <property type="entry name" value="TRANSCRIPTIONAL REGULATOR, GNTR FAMILY"/>
    <property type="match status" value="1"/>
</dbReference>
<dbReference type="PRINTS" id="PR00035">
    <property type="entry name" value="HTHGNTR"/>
</dbReference>
<dbReference type="SUPFAM" id="SSF46785">
    <property type="entry name" value="Winged helix' DNA-binding domain"/>
    <property type="match status" value="1"/>
</dbReference>
<evidence type="ECO:0000313" key="6">
    <source>
        <dbReference type="Proteomes" id="UP000646579"/>
    </source>
</evidence>
<dbReference type="InterPro" id="IPR008920">
    <property type="entry name" value="TF_FadR/GntR_C"/>
</dbReference>
<sequence length="244" mass="26993">MAAALTRQEEPEAKGYDKVFAFVRDQLLSGQLKAGDRLLPERELAAQLGVSRPVIREVLRALAAIGVLEIRHGYGSVVRQPGFAELGDLFTMMLAQQAEVVEDVMEARIAIERQAIRLACLRATPADIAALRHALQRIEETVRDPEVGGDADFAFHDALIAAAHAPTLASLHAAIAILLKRSHFERRERIINLHGIDAYLVEHHRDLLAAVVARDEEAADRLLMQHFEIGADFQRQAAAEPRQN</sequence>
<dbReference type="Gene3D" id="1.10.10.10">
    <property type="entry name" value="Winged helix-like DNA-binding domain superfamily/Winged helix DNA-binding domain"/>
    <property type="match status" value="1"/>
</dbReference>
<reference evidence="5" key="1">
    <citation type="journal article" date="2014" name="Int. J. Syst. Evol. Microbiol.">
        <title>Complete genome sequence of Corynebacterium casei LMG S-19264T (=DSM 44701T), isolated from a smear-ripened cheese.</title>
        <authorList>
            <consortium name="US DOE Joint Genome Institute (JGI-PGF)"/>
            <person name="Walter F."/>
            <person name="Albersmeier A."/>
            <person name="Kalinowski J."/>
            <person name="Ruckert C."/>
        </authorList>
    </citation>
    <scope>NUCLEOTIDE SEQUENCE</scope>
    <source>
        <strain evidence="5">KCTC 32437</strain>
    </source>
</reference>
<evidence type="ECO:0000256" key="1">
    <source>
        <dbReference type="ARBA" id="ARBA00023015"/>
    </source>
</evidence>
<dbReference type="InterPro" id="IPR000524">
    <property type="entry name" value="Tscrpt_reg_HTH_GntR"/>
</dbReference>
<dbReference type="Pfam" id="PF00392">
    <property type="entry name" value="GntR"/>
    <property type="match status" value="1"/>
</dbReference>
<evidence type="ECO:0000259" key="4">
    <source>
        <dbReference type="PROSITE" id="PS50949"/>
    </source>
</evidence>
<dbReference type="GO" id="GO:0003677">
    <property type="term" value="F:DNA binding"/>
    <property type="evidence" value="ECO:0007669"/>
    <property type="project" value="UniProtKB-KW"/>
</dbReference>
<gene>
    <name evidence="5" type="ORF">GCM10007989_05600</name>
</gene>
<accession>A0A918VMU9</accession>
<dbReference type="InterPro" id="IPR036390">
    <property type="entry name" value="WH_DNA-bd_sf"/>
</dbReference>
<dbReference type="SUPFAM" id="SSF48008">
    <property type="entry name" value="GntR ligand-binding domain-like"/>
    <property type="match status" value="1"/>
</dbReference>
<evidence type="ECO:0000256" key="3">
    <source>
        <dbReference type="ARBA" id="ARBA00023163"/>
    </source>
</evidence>
<dbReference type="Proteomes" id="UP000646579">
    <property type="component" value="Unassembled WGS sequence"/>
</dbReference>
<dbReference type="Pfam" id="PF07729">
    <property type="entry name" value="FCD"/>
    <property type="match status" value="1"/>
</dbReference>
<proteinExistence type="predicted"/>
<keyword evidence="2" id="KW-0238">DNA-binding</keyword>
<dbReference type="InterPro" id="IPR011711">
    <property type="entry name" value="GntR_C"/>
</dbReference>
<dbReference type="AlphaFoldDB" id="A0A918VMU9"/>
<dbReference type="InterPro" id="IPR036388">
    <property type="entry name" value="WH-like_DNA-bd_sf"/>
</dbReference>
<dbReference type="RefSeq" id="WP_189423134.1">
    <property type="nucleotide sequence ID" value="NZ_BMZE01000001.1"/>
</dbReference>
<evidence type="ECO:0000256" key="2">
    <source>
        <dbReference type="ARBA" id="ARBA00023125"/>
    </source>
</evidence>
<comment type="caution">
    <text evidence="5">The sequence shown here is derived from an EMBL/GenBank/DDBJ whole genome shotgun (WGS) entry which is preliminary data.</text>
</comment>
<name>A0A918VMU9_9HYPH</name>
<dbReference type="PANTHER" id="PTHR43537:SF5">
    <property type="entry name" value="UXU OPERON TRANSCRIPTIONAL REGULATOR"/>
    <property type="match status" value="1"/>
</dbReference>
<dbReference type="SMART" id="SM00895">
    <property type="entry name" value="FCD"/>
    <property type="match status" value="1"/>
</dbReference>